<feature type="domain" description="Zinc knuckle CX2CX4HX4C" evidence="2">
    <location>
        <begin position="27"/>
        <end position="74"/>
    </location>
</feature>
<dbReference type="Proteomes" id="UP000325315">
    <property type="component" value="Unassembled WGS sequence"/>
</dbReference>
<dbReference type="EMBL" id="SMMG02000001">
    <property type="protein sequence ID" value="KAA3489775.1"/>
    <property type="molecule type" value="Genomic_DNA"/>
</dbReference>
<proteinExistence type="predicted"/>
<gene>
    <name evidence="3" type="ORF">EPI10_033350</name>
</gene>
<dbReference type="Pfam" id="PF14392">
    <property type="entry name" value="zf-CCHC_4"/>
    <property type="match status" value="1"/>
</dbReference>
<organism evidence="3 4">
    <name type="scientific">Gossypium australe</name>
    <dbReference type="NCBI Taxonomy" id="47621"/>
    <lineage>
        <taxon>Eukaryota</taxon>
        <taxon>Viridiplantae</taxon>
        <taxon>Streptophyta</taxon>
        <taxon>Embryophyta</taxon>
        <taxon>Tracheophyta</taxon>
        <taxon>Spermatophyta</taxon>
        <taxon>Magnoliopsida</taxon>
        <taxon>eudicotyledons</taxon>
        <taxon>Gunneridae</taxon>
        <taxon>Pentapetalae</taxon>
        <taxon>rosids</taxon>
        <taxon>malvids</taxon>
        <taxon>Malvales</taxon>
        <taxon>Malvaceae</taxon>
        <taxon>Malvoideae</taxon>
        <taxon>Gossypium</taxon>
    </lineage>
</organism>
<evidence type="ECO:0000256" key="1">
    <source>
        <dbReference type="SAM" id="MobiDB-lite"/>
    </source>
</evidence>
<feature type="compositionally biased region" description="Basic and acidic residues" evidence="1">
    <location>
        <begin position="214"/>
        <end position="234"/>
    </location>
</feature>
<evidence type="ECO:0000259" key="2">
    <source>
        <dbReference type="Pfam" id="PF14392"/>
    </source>
</evidence>
<name>A0A5B6XA42_9ROSI</name>
<evidence type="ECO:0000313" key="3">
    <source>
        <dbReference type="EMBL" id="KAA3489775.1"/>
    </source>
</evidence>
<protein>
    <submittedName>
        <fullName evidence="3">Zinc finger, CCHC-type</fullName>
    </submittedName>
</protein>
<dbReference type="PANTHER" id="PTHR31286">
    <property type="entry name" value="GLYCINE-RICH CELL WALL STRUCTURAL PROTEIN 1.8-LIKE"/>
    <property type="match status" value="1"/>
</dbReference>
<evidence type="ECO:0000313" key="4">
    <source>
        <dbReference type="Proteomes" id="UP000325315"/>
    </source>
</evidence>
<feature type="region of interest" description="Disordered" evidence="1">
    <location>
        <begin position="202"/>
        <end position="253"/>
    </location>
</feature>
<accession>A0A5B6XA42</accession>
<reference evidence="3" key="1">
    <citation type="submission" date="2019-08" db="EMBL/GenBank/DDBJ databases">
        <authorList>
            <person name="Liu F."/>
        </authorList>
    </citation>
    <scope>NUCLEOTIDE SEQUENCE [LARGE SCALE GENOMIC DNA]</scope>
    <source>
        <strain evidence="3">PA1801</strain>
        <tissue evidence="3">Leaf</tissue>
    </source>
</reference>
<sequence>MHVIGSTFGGVLRSEISDDVCRLRVNLDVQKPLRRGIFVSSENNIKSWIPFKFEKLPIFCFGCGRLDHGINDCLMINPAEKEKVREDPPYTIALKAESKVVGKESLKFKSFAKKLSLQRTYTGNSTEQNGKEEDDASIVAKGVLLGGKILASWEEGLKEQVDSREEVELGTTEGNNNKGESSPTELKKSTWKRIMPTNHLDHRKSANAGVKRKGLAEKTGQENMDEKRADEAKKLKNGNLSTRPVEGAENRQLTTCQLTGNNEKLELECSWVGESTGSEEVASFN</sequence>
<dbReference type="PANTHER" id="PTHR31286:SF167">
    <property type="entry name" value="OS09G0268800 PROTEIN"/>
    <property type="match status" value="1"/>
</dbReference>
<feature type="region of interest" description="Disordered" evidence="1">
    <location>
        <begin position="160"/>
        <end position="190"/>
    </location>
</feature>
<dbReference type="InterPro" id="IPR025836">
    <property type="entry name" value="Zn_knuckle_CX2CX4HX4C"/>
</dbReference>
<dbReference type="OrthoDB" id="999041at2759"/>
<feature type="compositionally biased region" description="Polar residues" evidence="1">
    <location>
        <begin position="172"/>
        <end position="184"/>
    </location>
</feature>
<keyword evidence="4" id="KW-1185">Reference proteome</keyword>
<dbReference type="InterPro" id="IPR040256">
    <property type="entry name" value="At4g02000-like"/>
</dbReference>
<comment type="caution">
    <text evidence="3">The sequence shown here is derived from an EMBL/GenBank/DDBJ whole genome shotgun (WGS) entry which is preliminary data.</text>
</comment>
<dbReference type="AlphaFoldDB" id="A0A5B6XA42"/>